<evidence type="ECO:0000256" key="1">
    <source>
        <dbReference type="SAM" id="Phobius"/>
    </source>
</evidence>
<dbReference type="Proteomes" id="UP000292082">
    <property type="component" value="Unassembled WGS sequence"/>
</dbReference>
<keyword evidence="3" id="KW-1185">Reference proteome</keyword>
<reference evidence="2 3" key="1">
    <citation type="submission" date="2019-01" db="EMBL/GenBank/DDBJ databases">
        <title>Draft genome sequences of three monokaryotic isolates of the white-rot basidiomycete fungus Dichomitus squalens.</title>
        <authorList>
            <consortium name="DOE Joint Genome Institute"/>
            <person name="Lopez S.C."/>
            <person name="Andreopoulos B."/>
            <person name="Pangilinan J."/>
            <person name="Lipzen A."/>
            <person name="Riley R."/>
            <person name="Ahrendt S."/>
            <person name="Ng V."/>
            <person name="Barry K."/>
            <person name="Daum C."/>
            <person name="Grigoriev I.V."/>
            <person name="Hilden K.S."/>
            <person name="Makela M.R."/>
            <person name="de Vries R.P."/>
        </authorList>
    </citation>
    <scope>NUCLEOTIDE SEQUENCE [LARGE SCALE GENOMIC DNA]</scope>
    <source>
        <strain evidence="2 3">CBS 464.89</strain>
    </source>
</reference>
<organism evidence="2 3">
    <name type="scientific">Dichomitus squalens</name>
    <dbReference type="NCBI Taxonomy" id="114155"/>
    <lineage>
        <taxon>Eukaryota</taxon>
        <taxon>Fungi</taxon>
        <taxon>Dikarya</taxon>
        <taxon>Basidiomycota</taxon>
        <taxon>Agaricomycotina</taxon>
        <taxon>Agaricomycetes</taxon>
        <taxon>Polyporales</taxon>
        <taxon>Polyporaceae</taxon>
        <taxon>Dichomitus</taxon>
    </lineage>
</organism>
<keyword evidence="1" id="KW-0472">Membrane</keyword>
<protein>
    <submittedName>
        <fullName evidence="2">Uncharacterized protein</fullName>
    </submittedName>
</protein>
<evidence type="ECO:0000313" key="2">
    <source>
        <dbReference type="EMBL" id="TBU53997.1"/>
    </source>
</evidence>
<accession>A0A4Q9PIV1</accession>
<name>A0A4Q9PIV1_9APHY</name>
<evidence type="ECO:0000313" key="3">
    <source>
        <dbReference type="Proteomes" id="UP000292082"/>
    </source>
</evidence>
<dbReference type="EMBL" id="ML145200">
    <property type="protein sequence ID" value="TBU53997.1"/>
    <property type="molecule type" value="Genomic_DNA"/>
</dbReference>
<keyword evidence="1" id="KW-0812">Transmembrane</keyword>
<sequence>MLDADGWVASRSWTAAPILLSAIRVAFLVLRTDAFRQSAMCTGSHSKIRNVLPAQNCSYSFLEVCNWGETRRY</sequence>
<feature type="transmembrane region" description="Helical" evidence="1">
    <location>
        <begin position="12"/>
        <end position="30"/>
    </location>
</feature>
<keyword evidence="1" id="KW-1133">Transmembrane helix</keyword>
<dbReference type="AlphaFoldDB" id="A0A4Q9PIV1"/>
<proteinExistence type="predicted"/>
<gene>
    <name evidence="2" type="ORF">BD310DRAFT_936935</name>
</gene>